<name>A0AAJ8E0D2_ASPNG</name>
<gene>
    <name evidence="1" type="ORF">An16g03670</name>
</gene>
<evidence type="ECO:0000313" key="1">
    <source>
        <dbReference type="RefSeq" id="XP_059602750.1"/>
    </source>
</evidence>
<protein>
    <submittedName>
        <fullName evidence="1">Uncharacterized protein</fullName>
    </submittedName>
</protein>
<proteinExistence type="predicted"/>
<dbReference type="GeneID" id="84593380"/>
<reference evidence="1" key="2">
    <citation type="submission" date="2025-08" db="UniProtKB">
        <authorList>
            <consortium name="RefSeq"/>
        </authorList>
    </citation>
    <scope>IDENTIFICATION</scope>
</reference>
<organism evidence="1">
    <name type="scientific">Aspergillus niger</name>
    <dbReference type="NCBI Taxonomy" id="5061"/>
    <lineage>
        <taxon>Eukaryota</taxon>
        <taxon>Fungi</taxon>
        <taxon>Dikarya</taxon>
        <taxon>Ascomycota</taxon>
        <taxon>Pezizomycotina</taxon>
        <taxon>Eurotiomycetes</taxon>
        <taxon>Eurotiomycetidae</taxon>
        <taxon>Eurotiales</taxon>
        <taxon>Aspergillaceae</taxon>
        <taxon>Aspergillus</taxon>
        <taxon>Aspergillus subgen. Circumdati</taxon>
    </lineage>
</organism>
<dbReference type="RefSeq" id="XP_059602750.1">
    <property type="nucleotide sequence ID" value="XM_059745056.1"/>
</dbReference>
<sequence>MAGWETSLVRLLCRTEGAGLGTRLSSELLDPVMGGTVMSIRLSSIAASYSVWTKVQIRIFQSLSPDYGDCVYEAAGSGSLDHRLRSGGGKVFANIRYKNPHQQHSIVSMPGPIVPSFRRVRGRRFDNAHNAQDDIVTNQTIQGQRVLAAGEIGSGDPLLPIGCGWLAGGAPKTNHQGQSGIP</sequence>
<reference evidence="1" key="1">
    <citation type="submission" date="2025-02" db="EMBL/GenBank/DDBJ databases">
        <authorList>
            <consortium name="NCBI Genome Project"/>
        </authorList>
    </citation>
    <scope>NUCLEOTIDE SEQUENCE</scope>
</reference>
<dbReference type="VEuPathDB" id="FungiDB:An16g03670"/>
<dbReference type="AlphaFoldDB" id="A0AAJ8E0D2"/>
<accession>A0AAJ8E0D2</accession>
<dbReference type="KEGG" id="ang:An16g03670"/>